<reference evidence="2 3" key="1">
    <citation type="journal article" date="2011" name="Proc. Natl. Acad. Sci. U.S.A.">
        <title>Evolutionary erosion of yeast sex chromosomes by mating-type switching accidents.</title>
        <authorList>
            <person name="Gordon J.L."/>
            <person name="Armisen D."/>
            <person name="Proux-Wera E."/>
            <person name="Oheigeartaigh S.S."/>
            <person name="Byrne K.P."/>
            <person name="Wolfe K.H."/>
        </authorList>
    </citation>
    <scope>NUCLEOTIDE SEQUENCE [LARGE SCALE GENOMIC DNA]</scope>
    <source>
        <strain evidence="3">ATCC 76901 / BCRC 22586 / CBS 4309 / NBRC 1992 / NRRL Y-12630</strain>
    </source>
</reference>
<evidence type="ECO:0000313" key="2">
    <source>
        <dbReference type="EMBL" id="CCC69197.1"/>
    </source>
</evidence>
<dbReference type="RefSeq" id="XP_003675563.1">
    <property type="nucleotide sequence ID" value="XM_003675515.1"/>
</dbReference>
<dbReference type="Pfam" id="PF17242">
    <property type="entry name" value="DUF5315"/>
    <property type="match status" value="1"/>
</dbReference>
<reference key="2">
    <citation type="submission" date="2011-08" db="EMBL/GenBank/DDBJ databases">
        <title>Genome sequence of Naumovozyma castellii.</title>
        <authorList>
            <person name="Gordon J.L."/>
            <person name="Armisen D."/>
            <person name="Proux-Wera E."/>
            <person name="OhEigeartaigh S.S."/>
            <person name="Byrne K.P."/>
            <person name="Wolfe K.H."/>
        </authorList>
    </citation>
    <scope>NUCLEOTIDE SEQUENCE</scope>
    <source>
        <strain>Type strain:CBS 4309</strain>
    </source>
</reference>
<evidence type="ECO:0000313" key="3">
    <source>
        <dbReference type="Proteomes" id="UP000001640"/>
    </source>
</evidence>
<keyword evidence="3" id="KW-1185">Reference proteome</keyword>
<dbReference type="KEGG" id="ncs:NCAS_0C02070"/>
<organism evidence="2 3">
    <name type="scientific">Naumovozyma castellii</name>
    <name type="common">Yeast</name>
    <name type="synonym">Saccharomyces castellii</name>
    <dbReference type="NCBI Taxonomy" id="27288"/>
    <lineage>
        <taxon>Eukaryota</taxon>
        <taxon>Fungi</taxon>
        <taxon>Dikarya</taxon>
        <taxon>Ascomycota</taxon>
        <taxon>Saccharomycotina</taxon>
        <taxon>Saccharomycetes</taxon>
        <taxon>Saccharomycetales</taxon>
        <taxon>Saccharomycetaceae</taxon>
        <taxon>Naumovozyma</taxon>
    </lineage>
</organism>
<dbReference type="EMBL" id="HE576754">
    <property type="protein sequence ID" value="CCC69197.1"/>
    <property type="molecule type" value="Genomic_DNA"/>
</dbReference>
<dbReference type="OMA" id="ANTVGND"/>
<accession>G0VCI7</accession>
<proteinExistence type="predicted"/>
<gene>
    <name evidence="2" type="primary">NCAS0C02070</name>
    <name evidence="2" type="ordered locus">NCAS_0C02070</name>
</gene>
<dbReference type="OrthoDB" id="4065597at2759"/>
<evidence type="ECO:0000256" key="1">
    <source>
        <dbReference type="SAM" id="MobiDB-lite"/>
    </source>
</evidence>
<feature type="region of interest" description="Disordered" evidence="1">
    <location>
        <begin position="1"/>
        <end position="35"/>
    </location>
</feature>
<protein>
    <submittedName>
        <fullName evidence="2">Uncharacterized protein</fullName>
    </submittedName>
</protein>
<feature type="compositionally biased region" description="Polar residues" evidence="1">
    <location>
        <begin position="1"/>
        <end position="10"/>
    </location>
</feature>
<dbReference type="Proteomes" id="UP000001640">
    <property type="component" value="Chromosome 3"/>
</dbReference>
<feature type="compositionally biased region" description="Acidic residues" evidence="1">
    <location>
        <begin position="17"/>
        <end position="27"/>
    </location>
</feature>
<sequence length="259" mass="29173">MEGISKITSVRRQKTYEDDDDYYDDDGDNRSIREVPRTIPASNLYTKQRINSIQKVRSASVAENPFFKPRSNAFSEPSDTTSKLDNVYSNIDDLETYDSYDPGNILKSASAVSTRFNRSRKNMNNSVKLVTKPNVDNQDKLWAELDALDDVKRVARTENVYNRFSEGFREKVFKIRESHVKLIQVLREKNAKLEEKQRRDVAAAGITAAGSISDSNSSHLHGSALRVAGSMPSSAGATVDPEEGKYIQQLVDTIRDIRS</sequence>
<dbReference type="InParanoid" id="G0VCI7"/>
<dbReference type="FunCoup" id="G0VCI7">
    <property type="interactions" value="35"/>
</dbReference>
<dbReference type="eggNOG" id="ENOG502S5CE">
    <property type="taxonomic scope" value="Eukaryota"/>
</dbReference>
<dbReference type="AlphaFoldDB" id="G0VCI7"/>
<dbReference type="GeneID" id="96902780"/>
<name>G0VCI7_NAUCA</name>
<dbReference type="HOGENOM" id="CLU_1078031_0_0_1"/>